<dbReference type="Pfam" id="PF00732">
    <property type="entry name" value="GMC_oxred_N"/>
    <property type="match status" value="1"/>
</dbReference>
<dbReference type="HOGENOM" id="CLU_002865_6_2_1"/>
<name>A0A084R078_STAC4</name>
<dbReference type="InterPro" id="IPR007867">
    <property type="entry name" value="GMC_OxRtase_C"/>
</dbReference>
<organism evidence="5 6">
    <name type="scientific">Stachybotrys chlorohalonatus (strain IBT 40285)</name>
    <dbReference type="NCBI Taxonomy" id="1283841"/>
    <lineage>
        <taxon>Eukaryota</taxon>
        <taxon>Fungi</taxon>
        <taxon>Dikarya</taxon>
        <taxon>Ascomycota</taxon>
        <taxon>Pezizomycotina</taxon>
        <taxon>Sordariomycetes</taxon>
        <taxon>Hypocreomycetidae</taxon>
        <taxon>Hypocreales</taxon>
        <taxon>Stachybotryaceae</taxon>
        <taxon>Stachybotrys</taxon>
    </lineage>
</organism>
<dbReference type="Pfam" id="PF05199">
    <property type="entry name" value="GMC_oxred_C"/>
    <property type="match status" value="1"/>
</dbReference>
<dbReference type="Gene3D" id="3.50.50.60">
    <property type="entry name" value="FAD/NAD(P)-binding domain"/>
    <property type="match status" value="1"/>
</dbReference>
<dbReference type="EMBL" id="KL659387">
    <property type="protein sequence ID" value="KFA69613.1"/>
    <property type="molecule type" value="Genomic_DNA"/>
</dbReference>
<dbReference type="STRING" id="1283841.A0A084R078"/>
<protein>
    <recommendedName>
        <fullName evidence="3 4">Glucose-methanol-choline oxidoreductase N-terminal domain-containing protein</fullName>
    </recommendedName>
</protein>
<proteinExistence type="inferred from homology"/>
<dbReference type="InterPro" id="IPR000172">
    <property type="entry name" value="GMC_OxRdtase_N"/>
</dbReference>
<keyword evidence="2" id="KW-0285">Flavoprotein</keyword>
<feature type="domain" description="Glucose-methanol-choline oxidoreductase N-terminal" evidence="4">
    <location>
        <begin position="581"/>
        <end position="595"/>
    </location>
</feature>
<evidence type="ECO:0000256" key="1">
    <source>
        <dbReference type="ARBA" id="ARBA00010790"/>
    </source>
</evidence>
<dbReference type="SUPFAM" id="SSF54373">
    <property type="entry name" value="FAD-linked reductases, C-terminal domain"/>
    <property type="match status" value="1"/>
</dbReference>
<feature type="domain" description="Glucose-methanol-choline oxidoreductase N-terminal" evidence="3">
    <location>
        <begin position="394"/>
        <end position="417"/>
    </location>
</feature>
<dbReference type="GO" id="GO:0050660">
    <property type="term" value="F:flavin adenine dinucleotide binding"/>
    <property type="evidence" value="ECO:0007669"/>
    <property type="project" value="InterPro"/>
</dbReference>
<accession>A0A084R078</accession>
<dbReference type="OMA" id="AHMSGSC"/>
<dbReference type="InterPro" id="IPR012132">
    <property type="entry name" value="GMC_OxRdtase"/>
</dbReference>
<dbReference type="AlphaFoldDB" id="A0A084R078"/>
<dbReference type="InParanoid" id="A0A084R078"/>
<evidence type="ECO:0000259" key="3">
    <source>
        <dbReference type="PROSITE" id="PS00623"/>
    </source>
</evidence>
<dbReference type="PANTHER" id="PTHR11552">
    <property type="entry name" value="GLUCOSE-METHANOL-CHOLINE GMC OXIDOREDUCTASE"/>
    <property type="match status" value="1"/>
</dbReference>
<evidence type="ECO:0000256" key="2">
    <source>
        <dbReference type="RuleBase" id="RU003968"/>
    </source>
</evidence>
<comment type="similarity">
    <text evidence="1 2">Belongs to the GMC oxidoreductase family.</text>
</comment>
<evidence type="ECO:0000313" key="6">
    <source>
        <dbReference type="Proteomes" id="UP000028524"/>
    </source>
</evidence>
<dbReference type="GO" id="GO:0016614">
    <property type="term" value="F:oxidoreductase activity, acting on CH-OH group of donors"/>
    <property type="evidence" value="ECO:0007669"/>
    <property type="project" value="InterPro"/>
</dbReference>
<keyword evidence="2" id="KW-0274">FAD</keyword>
<evidence type="ECO:0000313" key="5">
    <source>
        <dbReference type="EMBL" id="KFA69613.1"/>
    </source>
</evidence>
<dbReference type="GO" id="GO:0044550">
    <property type="term" value="P:secondary metabolite biosynthetic process"/>
    <property type="evidence" value="ECO:0007669"/>
    <property type="project" value="TreeGrafter"/>
</dbReference>
<keyword evidence="6" id="KW-1185">Reference proteome</keyword>
<gene>
    <name evidence="5" type="ORF">S40285_04053</name>
</gene>
<dbReference type="PROSITE" id="PS00624">
    <property type="entry name" value="GMC_OXRED_2"/>
    <property type="match status" value="1"/>
</dbReference>
<dbReference type="InterPro" id="IPR036188">
    <property type="entry name" value="FAD/NAD-bd_sf"/>
</dbReference>
<dbReference type="PROSITE" id="PS00623">
    <property type="entry name" value="GMC_OXRED_1"/>
    <property type="match status" value="1"/>
</dbReference>
<sequence length="921" mass="101569">MESSYVVTSPFGGTFDTNAICATAAAGNPSTRPDPSENLNEDYWPRVPIDYQPPAPHLNDAVREVGYLVALLRTSPQPTDSSTNLECYSDILLSLETRGDLTKLVLDFAEAKDTINAMFRFAKTLSNDSFHLAERARALDKHWRDSVENKPSHPRDDISIPPFLAVPEGKPAGWKLQLSDTAAEDAARMHAVRVDHLAHGSSYYHVHPPQPMGWSPVDKDAWARTDPEKVKAGDLYYSKHWRPIWMSYQLSMIDIPFSWKHPDWDDEKLKQFREGKKWEWEMPSITMTRTTFGFFALLGLGSCLPRSVHRSLESIQPHYDYIVVGGGTSGLVVANRLSEDKSNNVLVIEHGDFANTINVTVPYFATQDQTPRRYNMFSVPQVHLANRVAELPIGNVVGGSSAINGMAWDRGSAIDYDSWEKLGNVGWGWRKLLRYFRKSSTFAPPPRGYVGRYGYEWTPDAYGNGPIRVGYPAWQWSAADLQAQAWIEDINASVLRDGADGKNVGIAWIPQSSDGVESVRSYAETAYFNPVSNRRNLDLLIRHYGAAVKFDGTTTAGVKIASRDTGKVKFVSSKNVVLAAGAVNTPRILQLSGIGPARLLHSLGINVLVDAPGVGANFQDHPSFILFYQCKPNSVAPFLLLWRRLLNDALVNNDTAVNPNSMYDPDFYDAAWEEYSANRTGPFSHAWGNRIVFESLQNLDSRHESIANSLEAQDPLAFLPTIYAENPALLNGYLAQQKILQSQFLSPQAGVVEITFGGSTAVPVAVQKPLSRGTIHINSTDPNPIHPPLINFNANANPVDTVLARLGLRKAREFMASDSVASLEPVETVPGPTVDSDMEIEQVLRESLLTPTFSHPVGTAALLPRDLGGVVDDQLRVYGVQGLWVVDASIIPLIPAAHTQATVYAVAEYAADLIRQANGAL</sequence>
<evidence type="ECO:0000259" key="4">
    <source>
        <dbReference type="PROSITE" id="PS00624"/>
    </source>
</evidence>
<dbReference type="PANTHER" id="PTHR11552:SF115">
    <property type="entry name" value="DEHYDROGENASE XPTC-RELATED"/>
    <property type="match status" value="1"/>
</dbReference>
<dbReference type="OrthoDB" id="269227at2759"/>
<dbReference type="Proteomes" id="UP000028524">
    <property type="component" value="Unassembled WGS sequence"/>
</dbReference>
<dbReference type="Gene3D" id="3.30.560.10">
    <property type="entry name" value="Glucose Oxidase, domain 3"/>
    <property type="match status" value="1"/>
</dbReference>
<reference evidence="5 6" key="1">
    <citation type="journal article" date="2014" name="BMC Genomics">
        <title>Comparative genome sequencing reveals chemotype-specific gene clusters in the toxigenic black mold Stachybotrys.</title>
        <authorList>
            <person name="Semeiks J."/>
            <person name="Borek D."/>
            <person name="Otwinowski Z."/>
            <person name="Grishin N.V."/>
        </authorList>
    </citation>
    <scope>NUCLEOTIDE SEQUENCE [LARGE SCALE GENOMIC DNA]</scope>
    <source>
        <strain evidence="5 6">IBT 40285</strain>
    </source>
</reference>
<dbReference type="SUPFAM" id="SSF51905">
    <property type="entry name" value="FAD/NAD(P)-binding domain"/>
    <property type="match status" value="1"/>
</dbReference>